<keyword evidence="3" id="KW-0966">Cell projection</keyword>
<name>A0A1W1CNK5_9ZZZZ</name>
<feature type="compositionally biased region" description="Low complexity" evidence="1">
    <location>
        <begin position="147"/>
        <end position="187"/>
    </location>
</feature>
<feature type="domain" description="UPF0323" evidence="2">
    <location>
        <begin position="35"/>
        <end position="160"/>
    </location>
</feature>
<accession>A0A1W1CNK5</accession>
<dbReference type="PROSITE" id="PS51257">
    <property type="entry name" value="PROKAR_LIPOPROTEIN"/>
    <property type="match status" value="1"/>
</dbReference>
<keyword evidence="3" id="KW-0969">Cilium</keyword>
<keyword evidence="3" id="KW-0282">Flagellum</keyword>
<evidence type="ECO:0000313" key="3">
    <source>
        <dbReference type="EMBL" id="SFV67277.1"/>
    </source>
</evidence>
<feature type="region of interest" description="Disordered" evidence="1">
    <location>
        <begin position="142"/>
        <end position="187"/>
    </location>
</feature>
<proteinExistence type="predicted"/>
<evidence type="ECO:0000259" key="2">
    <source>
        <dbReference type="Pfam" id="PF26303"/>
    </source>
</evidence>
<organism evidence="3">
    <name type="scientific">hydrothermal vent metagenome</name>
    <dbReference type="NCBI Taxonomy" id="652676"/>
    <lineage>
        <taxon>unclassified sequences</taxon>
        <taxon>metagenomes</taxon>
        <taxon>ecological metagenomes</taxon>
    </lineage>
</organism>
<protein>
    <submittedName>
        <fullName evidence="3">Putative flagellar motility protein</fullName>
    </submittedName>
</protein>
<gene>
    <name evidence="3" type="ORF">MNB_SM-4-205</name>
</gene>
<sequence length="187" mass="19488">MNKFINGVFLGSTGALMMSVLTGCEAPQEEKQNRFLTIEKQANGKYIVIAEEPINGPSRAIIRETDANGIVTERFMNEAEMKMLAEQEYKKVQDGSSETLRDNGGGAGMGLAGTILAVAAGSLMGNMIGNALMGNKNFSKNSARSNKSAYSRSAAGKASKSGNGKKSFFGGGSKSSSSSKSGGFFGG</sequence>
<reference evidence="3" key="1">
    <citation type="submission" date="2016-10" db="EMBL/GenBank/DDBJ databases">
        <authorList>
            <person name="de Groot N.N."/>
        </authorList>
    </citation>
    <scope>NUCLEOTIDE SEQUENCE</scope>
</reference>
<dbReference type="EMBL" id="FPHF01000095">
    <property type="protein sequence ID" value="SFV67277.1"/>
    <property type="molecule type" value="Genomic_DNA"/>
</dbReference>
<dbReference type="InterPro" id="IPR059092">
    <property type="entry name" value="UPF0323_dom"/>
</dbReference>
<dbReference type="AlphaFoldDB" id="A0A1W1CNK5"/>
<evidence type="ECO:0000256" key="1">
    <source>
        <dbReference type="SAM" id="MobiDB-lite"/>
    </source>
</evidence>
<dbReference type="Pfam" id="PF26303">
    <property type="entry name" value="UPF0323"/>
    <property type="match status" value="1"/>
</dbReference>